<dbReference type="SMART" id="SM00724">
    <property type="entry name" value="TLC"/>
    <property type="match status" value="1"/>
</dbReference>
<evidence type="ECO:0000256" key="4">
    <source>
        <dbReference type="ARBA" id="ARBA00023136"/>
    </source>
</evidence>
<dbReference type="PIRSF" id="PIRSF005225">
    <property type="entry name" value="LAG1_LAC1"/>
    <property type="match status" value="1"/>
</dbReference>
<feature type="transmembrane region" description="Helical" evidence="6">
    <location>
        <begin position="31"/>
        <end position="48"/>
    </location>
</feature>
<sequence>MRFVEPVIPVVKFPLGSQVRKMKTEMTAERVYRLVIYIGCFIASYLILKDSQYLQVYLGGELETPSYYENYPCMEEPPHLDDFYMICLSYHLFETVYTILYHYQRYDFSEHLLHHFVTIVLIGYSYILKKLPLGCVTMMVMDVSDIFVCLFKMTVDIHERLVFVTYVFMLIGWVYFRLFFFPIYVIKEHYLQGLATGHPAMTSLIPIETACLCVLHLLNIFWFWLMVKGIYKRLTANKDDKLKNQMYKVK</sequence>
<dbReference type="GO" id="GO:0046513">
    <property type="term" value="P:ceramide biosynthetic process"/>
    <property type="evidence" value="ECO:0007669"/>
    <property type="project" value="InterPro"/>
</dbReference>
<evidence type="ECO:0000259" key="7">
    <source>
        <dbReference type="PROSITE" id="PS50922"/>
    </source>
</evidence>
<dbReference type="GO" id="GO:0016020">
    <property type="term" value="C:membrane"/>
    <property type="evidence" value="ECO:0007669"/>
    <property type="project" value="UniProtKB-SubCell"/>
</dbReference>
<dbReference type="InterPro" id="IPR016439">
    <property type="entry name" value="Lag1/Lac1-like"/>
</dbReference>
<comment type="caution">
    <text evidence="8">The sequence shown here is derived from an EMBL/GenBank/DDBJ whole genome shotgun (WGS) entry which is preliminary data.</text>
</comment>
<evidence type="ECO:0000256" key="1">
    <source>
        <dbReference type="ARBA" id="ARBA00004141"/>
    </source>
</evidence>
<name>A0A8J8NNZ3_HALGN</name>
<keyword evidence="4 5" id="KW-0472">Membrane</keyword>
<proteinExistence type="predicted"/>
<dbReference type="PROSITE" id="PS50922">
    <property type="entry name" value="TLC"/>
    <property type="match status" value="1"/>
</dbReference>
<evidence type="ECO:0000256" key="6">
    <source>
        <dbReference type="SAM" id="Phobius"/>
    </source>
</evidence>
<gene>
    <name evidence="8" type="ORF">FGO68_gene5345</name>
</gene>
<dbReference type="AlphaFoldDB" id="A0A8J8NNZ3"/>
<keyword evidence="3 6" id="KW-1133">Transmembrane helix</keyword>
<feature type="domain" description="TLC" evidence="7">
    <location>
        <begin position="25"/>
        <end position="235"/>
    </location>
</feature>
<dbReference type="GO" id="GO:0005783">
    <property type="term" value="C:endoplasmic reticulum"/>
    <property type="evidence" value="ECO:0007669"/>
    <property type="project" value="TreeGrafter"/>
</dbReference>
<dbReference type="PANTHER" id="PTHR12560:SF0">
    <property type="entry name" value="LD18904P"/>
    <property type="match status" value="1"/>
</dbReference>
<reference evidence="8" key="1">
    <citation type="submission" date="2019-06" db="EMBL/GenBank/DDBJ databases">
        <authorList>
            <person name="Zheng W."/>
        </authorList>
    </citation>
    <scope>NUCLEOTIDE SEQUENCE</scope>
    <source>
        <strain evidence="8">QDHG01</strain>
    </source>
</reference>
<evidence type="ECO:0000256" key="3">
    <source>
        <dbReference type="ARBA" id="ARBA00022989"/>
    </source>
</evidence>
<dbReference type="Pfam" id="PF03798">
    <property type="entry name" value="TRAM_LAG1_CLN8"/>
    <property type="match status" value="1"/>
</dbReference>
<dbReference type="EMBL" id="RRYP01009801">
    <property type="protein sequence ID" value="TNV78811.1"/>
    <property type="molecule type" value="Genomic_DNA"/>
</dbReference>
<keyword evidence="2 5" id="KW-0812">Transmembrane</keyword>
<dbReference type="OrthoDB" id="284586at2759"/>
<feature type="transmembrane region" description="Helical" evidence="6">
    <location>
        <begin position="112"/>
        <end position="127"/>
    </location>
</feature>
<evidence type="ECO:0000313" key="9">
    <source>
        <dbReference type="Proteomes" id="UP000785679"/>
    </source>
</evidence>
<protein>
    <recommendedName>
        <fullName evidence="7">TLC domain-containing protein</fullName>
    </recommendedName>
</protein>
<accession>A0A8J8NNZ3</accession>
<dbReference type="InterPro" id="IPR006634">
    <property type="entry name" value="TLC-dom"/>
</dbReference>
<evidence type="ECO:0000313" key="8">
    <source>
        <dbReference type="EMBL" id="TNV78811.1"/>
    </source>
</evidence>
<feature type="transmembrane region" description="Helical" evidence="6">
    <location>
        <begin position="163"/>
        <end position="184"/>
    </location>
</feature>
<dbReference type="Proteomes" id="UP000785679">
    <property type="component" value="Unassembled WGS sequence"/>
</dbReference>
<evidence type="ECO:0000256" key="2">
    <source>
        <dbReference type="ARBA" id="ARBA00022692"/>
    </source>
</evidence>
<feature type="transmembrane region" description="Helical" evidence="6">
    <location>
        <begin position="204"/>
        <end position="225"/>
    </location>
</feature>
<dbReference type="GO" id="GO:0050291">
    <property type="term" value="F:sphingosine N-acyltransferase activity"/>
    <property type="evidence" value="ECO:0007669"/>
    <property type="project" value="InterPro"/>
</dbReference>
<organism evidence="8 9">
    <name type="scientific">Halteria grandinella</name>
    <dbReference type="NCBI Taxonomy" id="5974"/>
    <lineage>
        <taxon>Eukaryota</taxon>
        <taxon>Sar</taxon>
        <taxon>Alveolata</taxon>
        <taxon>Ciliophora</taxon>
        <taxon>Intramacronucleata</taxon>
        <taxon>Spirotrichea</taxon>
        <taxon>Stichotrichia</taxon>
        <taxon>Sporadotrichida</taxon>
        <taxon>Halteriidae</taxon>
        <taxon>Halteria</taxon>
    </lineage>
</organism>
<keyword evidence="9" id="KW-1185">Reference proteome</keyword>
<evidence type="ECO:0000256" key="5">
    <source>
        <dbReference type="PROSITE-ProRule" id="PRU00205"/>
    </source>
</evidence>
<comment type="subcellular location">
    <subcellularLocation>
        <location evidence="1">Membrane</location>
        <topology evidence="1">Multi-pass membrane protein</topology>
    </subcellularLocation>
</comment>
<dbReference type="PANTHER" id="PTHR12560">
    <property type="entry name" value="LONGEVITY ASSURANCE FACTOR 1 LAG1"/>
    <property type="match status" value="1"/>
</dbReference>